<proteinExistence type="predicted"/>
<dbReference type="Proteomes" id="UP000557717">
    <property type="component" value="Unassembled WGS sequence"/>
</dbReference>
<dbReference type="Gene3D" id="3.40.50.2300">
    <property type="match status" value="2"/>
</dbReference>
<evidence type="ECO:0000313" key="6">
    <source>
        <dbReference type="Proteomes" id="UP000557717"/>
    </source>
</evidence>
<dbReference type="AlphaFoldDB" id="A0A840V7D3"/>
<accession>A0A840V7D3</accession>
<reference evidence="5 6" key="1">
    <citation type="submission" date="2020-08" db="EMBL/GenBank/DDBJ databases">
        <title>Genomic Encyclopedia of Type Strains, Phase IV (KMG-IV): sequencing the most valuable type-strain genomes for metagenomic binning, comparative biology and taxonomic classification.</title>
        <authorList>
            <person name="Goeker M."/>
        </authorList>
    </citation>
    <scope>NUCLEOTIDE SEQUENCE [LARGE SCALE GENOMIC DNA]</scope>
    <source>
        <strain evidence="5 6">YC6886</strain>
    </source>
</reference>
<dbReference type="CDD" id="cd07377">
    <property type="entry name" value="WHTH_GntR"/>
    <property type="match status" value="1"/>
</dbReference>
<dbReference type="SUPFAM" id="SSF46785">
    <property type="entry name" value="Winged helix' DNA-binding domain"/>
    <property type="match status" value="1"/>
</dbReference>
<comment type="caution">
    <text evidence="5">The sequence shown here is derived from an EMBL/GenBank/DDBJ whole genome shotgun (WGS) entry which is preliminary data.</text>
</comment>
<dbReference type="RefSeq" id="WP_184017710.1">
    <property type="nucleotide sequence ID" value="NZ_JACHFD010000007.1"/>
</dbReference>
<evidence type="ECO:0000259" key="4">
    <source>
        <dbReference type="SMART" id="SM00345"/>
    </source>
</evidence>
<evidence type="ECO:0000256" key="1">
    <source>
        <dbReference type="ARBA" id="ARBA00023015"/>
    </source>
</evidence>
<dbReference type="Pfam" id="PF00392">
    <property type="entry name" value="GntR"/>
    <property type="match status" value="1"/>
</dbReference>
<dbReference type="InterPro" id="IPR036388">
    <property type="entry name" value="WH-like_DNA-bd_sf"/>
</dbReference>
<feature type="domain" description="HTH gntR-type" evidence="4">
    <location>
        <begin position="19"/>
        <end position="82"/>
    </location>
</feature>
<dbReference type="InterPro" id="IPR028082">
    <property type="entry name" value="Peripla_BP_I"/>
</dbReference>
<organism evidence="5 6">
    <name type="scientific">Haloferula luteola</name>
    <dbReference type="NCBI Taxonomy" id="595692"/>
    <lineage>
        <taxon>Bacteria</taxon>
        <taxon>Pseudomonadati</taxon>
        <taxon>Verrucomicrobiota</taxon>
        <taxon>Verrucomicrobiia</taxon>
        <taxon>Verrucomicrobiales</taxon>
        <taxon>Verrucomicrobiaceae</taxon>
        <taxon>Haloferula</taxon>
    </lineage>
</organism>
<dbReference type="InterPro" id="IPR036390">
    <property type="entry name" value="WH_DNA-bd_sf"/>
</dbReference>
<dbReference type="PANTHER" id="PTHR30146:SF155">
    <property type="entry name" value="ALANINE RACEMASE"/>
    <property type="match status" value="1"/>
</dbReference>
<dbReference type="SMART" id="SM00345">
    <property type="entry name" value="HTH_GNTR"/>
    <property type="match status" value="1"/>
</dbReference>
<keyword evidence="2" id="KW-0238">DNA-binding</keyword>
<evidence type="ECO:0000313" key="5">
    <source>
        <dbReference type="EMBL" id="MBB5351494.1"/>
    </source>
</evidence>
<name>A0A840V7D3_9BACT</name>
<keyword evidence="3" id="KW-0804">Transcription</keyword>
<dbReference type="PANTHER" id="PTHR30146">
    <property type="entry name" value="LACI-RELATED TRANSCRIPTIONAL REPRESSOR"/>
    <property type="match status" value="1"/>
</dbReference>
<dbReference type="GO" id="GO:0000976">
    <property type="term" value="F:transcription cis-regulatory region binding"/>
    <property type="evidence" value="ECO:0007669"/>
    <property type="project" value="TreeGrafter"/>
</dbReference>
<sequence length="366" mass="40445">MPANDPSRIPVRTLLSEQAARCIRERIANGEWQSQLPSESALCRTFQVSRVTLRRALQELLDEGILLEGGRGIRHRIATDFVEARRSTTGRVVRVLAPFSSWKMGAISHAILEGLSQRVATRDFRVEFESRPQLFESHRPKELEHLVQLPETAGWVLFFSTAPMQEWFAQRKTPCILAGRRHQDLGLSCVYPDIEAVARHAAGLLVSRGHRRIAHLMARHTSLGDRLAGAVFGATARELGAEVQLVEYDDNPHSICRMVSSVIASRPSPTVCYLTCPEDGVTALCHAMGAGITVPGQMEFLIGWDDPILEATVPSLAHYRFDGQKMGKQIGSLLLKQLDASVSKTQDVPILPEFSPGDSLSNGNRS</sequence>
<dbReference type="SUPFAM" id="SSF53822">
    <property type="entry name" value="Periplasmic binding protein-like I"/>
    <property type="match status" value="1"/>
</dbReference>
<dbReference type="PRINTS" id="PR00035">
    <property type="entry name" value="HTHGNTR"/>
</dbReference>
<dbReference type="EMBL" id="JACHFD010000007">
    <property type="protein sequence ID" value="MBB5351494.1"/>
    <property type="molecule type" value="Genomic_DNA"/>
</dbReference>
<dbReference type="Pfam" id="PF13377">
    <property type="entry name" value="Peripla_BP_3"/>
    <property type="match status" value="1"/>
</dbReference>
<keyword evidence="1" id="KW-0805">Transcription regulation</keyword>
<dbReference type="InterPro" id="IPR000524">
    <property type="entry name" value="Tscrpt_reg_HTH_GntR"/>
</dbReference>
<dbReference type="Gene3D" id="1.10.10.10">
    <property type="entry name" value="Winged helix-like DNA-binding domain superfamily/Winged helix DNA-binding domain"/>
    <property type="match status" value="1"/>
</dbReference>
<dbReference type="InterPro" id="IPR046335">
    <property type="entry name" value="LacI/GalR-like_sensor"/>
</dbReference>
<dbReference type="GO" id="GO:0003700">
    <property type="term" value="F:DNA-binding transcription factor activity"/>
    <property type="evidence" value="ECO:0007669"/>
    <property type="project" value="InterPro"/>
</dbReference>
<evidence type="ECO:0000256" key="3">
    <source>
        <dbReference type="ARBA" id="ARBA00023163"/>
    </source>
</evidence>
<evidence type="ECO:0000256" key="2">
    <source>
        <dbReference type="ARBA" id="ARBA00023125"/>
    </source>
</evidence>
<keyword evidence="6" id="KW-1185">Reference proteome</keyword>
<protein>
    <submittedName>
        <fullName evidence="5">LacI family transcriptional regulator</fullName>
    </submittedName>
</protein>
<gene>
    <name evidence="5" type="ORF">HNR46_001731</name>
</gene>